<evidence type="ECO:0000313" key="1">
    <source>
        <dbReference type="EMBL" id="KAB2347349.1"/>
    </source>
</evidence>
<dbReference type="InterPro" id="IPR010064">
    <property type="entry name" value="HK97-gp10_tail"/>
</dbReference>
<dbReference type="Proteomes" id="UP000468735">
    <property type="component" value="Unassembled WGS sequence"/>
</dbReference>
<reference evidence="1 2" key="1">
    <citation type="submission" date="2019-09" db="EMBL/GenBank/DDBJ databases">
        <title>Actinomadura physcomitrii sp. nov., a novel actinomycete isolated from moss [Physcomitrium sphaericum (Ludw) Fuernr].</title>
        <authorList>
            <person name="Zhuang X."/>
            <person name="Liu C."/>
        </authorList>
    </citation>
    <scope>NUCLEOTIDE SEQUENCE [LARGE SCALE GENOMIC DNA]</scope>
    <source>
        <strain evidence="1 2">HMC1</strain>
    </source>
</reference>
<sequence length="149" mass="16205">MIRFDADEIALLAQDLEDAADNAPERVRTVIEKTRHDVVRDAQAACPVDTGNLKSTIDSDPDPDGLGFEAGPTAEYGAHVEFGTVPHVITPRDKKALHWPGAAHPVARVDHPGTTPQPYLLPAFNRRVGVATRAFGRIVSQPWPRDRSG</sequence>
<proteinExistence type="predicted"/>
<gene>
    <name evidence="1" type="ORF">F8566_20265</name>
</gene>
<accession>A0A6H9YLG9</accession>
<evidence type="ECO:0000313" key="2">
    <source>
        <dbReference type="Proteomes" id="UP000468735"/>
    </source>
</evidence>
<comment type="caution">
    <text evidence="1">The sequence shown here is derived from an EMBL/GenBank/DDBJ whole genome shotgun (WGS) entry which is preliminary data.</text>
</comment>
<dbReference type="EMBL" id="WBMT01000009">
    <property type="protein sequence ID" value="KAB2347349.1"/>
    <property type="molecule type" value="Genomic_DNA"/>
</dbReference>
<dbReference type="RefSeq" id="WP_151562100.1">
    <property type="nucleotide sequence ID" value="NZ_WBMT01000009.1"/>
</dbReference>
<dbReference type="AlphaFoldDB" id="A0A6H9YLG9"/>
<keyword evidence="2" id="KW-1185">Reference proteome</keyword>
<dbReference type="OrthoDB" id="4226606at2"/>
<protein>
    <submittedName>
        <fullName evidence="1">HK97 gp10 family phage protein</fullName>
    </submittedName>
</protein>
<dbReference type="Pfam" id="PF04883">
    <property type="entry name" value="HK97-gp10_like"/>
    <property type="match status" value="1"/>
</dbReference>
<name>A0A6H9YLG9_9ACTN</name>
<organism evidence="1 2">
    <name type="scientific">Actinomadura rudentiformis</name>
    <dbReference type="NCBI Taxonomy" id="359158"/>
    <lineage>
        <taxon>Bacteria</taxon>
        <taxon>Bacillati</taxon>
        <taxon>Actinomycetota</taxon>
        <taxon>Actinomycetes</taxon>
        <taxon>Streptosporangiales</taxon>
        <taxon>Thermomonosporaceae</taxon>
        <taxon>Actinomadura</taxon>
    </lineage>
</organism>